<proteinExistence type="inferred from homology"/>
<evidence type="ECO:0000313" key="14">
    <source>
        <dbReference type="EMBL" id="TIC69634.1"/>
    </source>
</evidence>
<evidence type="ECO:0000313" key="16">
    <source>
        <dbReference type="Proteomes" id="UP000305647"/>
    </source>
</evidence>
<evidence type="ECO:0000313" key="20">
    <source>
        <dbReference type="Proteomes" id="UP000310708"/>
    </source>
</evidence>
<dbReference type="InterPro" id="IPR008504">
    <property type="entry name" value="Emc6"/>
</dbReference>
<gene>
    <name evidence="13" type="ORF">E3Q01_01585</name>
    <name evidence="12" type="ORF">E3Q02_03363</name>
    <name evidence="14" type="ORF">E3Q03_01281</name>
    <name evidence="11" type="ORF">E3Q10_01998</name>
    <name evidence="10" type="ORF">E3Q17_03265</name>
    <name evidence="9" type="ORF">E3Q22_01907</name>
</gene>
<keyword evidence="6 8" id="KW-1133">Transmembrane helix</keyword>
<evidence type="ECO:0000256" key="7">
    <source>
        <dbReference type="ARBA" id="ARBA00023136"/>
    </source>
</evidence>
<evidence type="ECO:0000313" key="11">
    <source>
        <dbReference type="EMBL" id="TIC30739.1"/>
    </source>
</evidence>
<evidence type="ECO:0000313" key="15">
    <source>
        <dbReference type="Proteomes" id="UP000305362"/>
    </source>
</evidence>
<dbReference type="Proteomes" id="UP000305362">
    <property type="component" value="Unassembled WGS sequence"/>
</dbReference>
<dbReference type="GO" id="GO:0072546">
    <property type="term" value="C:EMC complex"/>
    <property type="evidence" value="ECO:0007669"/>
    <property type="project" value="InterPro"/>
</dbReference>
<evidence type="ECO:0000313" key="9">
    <source>
        <dbReference type="EMBL" id="TIB80386.1"/>
    </source>
</evidence>
<reference evidence="15 16" key="1">
    <citation type="submission" date="2019-03" db="EMBL/GenBank/DDBJ databases">
        <title>Sequencing 25 genomes of Wallemia mellicola.</title>
        <authorList>
            <person name="Gostincar C."/>
        </authorList>
    </citation>
    <scope>NUCLEOTIDE SEQUENCE [LARGE SCALE GENOMIC DNA]</scope>
    <source>
        <strain evidence="10 17">EXF-1262</strain>
        <strain evidence="12 18">EXF-1274</strain>
        <strain evidence="14 15">EXF-1277</strain>
        <strain evidence="9 19">EXF-6152</strain>
        <strain evidence="13 20">EXF-757</strain>
        <strain evidence="11 16">EXF-8738</strain>
    </source>
</reference>
<evidence type="ECO:0000313" key="13">
    <source>
        <dbReference type="EMBL" id="TIC66691.1"/>
    </source>
</evidence>
<evidence type="ECO:0000313" key="12">
    <source>
        <dbReference type="EMBL" id="TIC62711.1"/>
    </source>
</evidence>
<evidence type="ECO:0000256" key="3">
    <source>
        <dbReference type="ARBA" id="ARBA00020827"/>
    </source>
</evidence>
<protein>
    <recommendedName>
        <fullName evidence="3">ER membrane protein complex subunit 6</fullName>
    </recommendedName>
</protein>
<organism evidence="13 20">
    <name type="scientific">Wallemia mellicola</name>
    <dbReference type="NCBI Taxonomy" id="1708541"/>
    <lineage>
        <taxon>Eukaryota</taxon>
        <taxon>Fungi</taxon>
        <taxon>Dikarya</taxon>
        <taxon>Basidiomycota</taxon>
        <taxon>Wallemiomycotina</taxon>
        <taxon>Wallemiomycetes</taxon>
        <taxon>Wallemiales</taxon>
        <taxon>Wallemiaceae</taxon>
        <taxon>Wallemia</taxon>
    </lineage>
</organism>
<evidence type="ECO:0000313" key="19">
    <source>
        <dbReference type="Proteomes" id="UP000310685"/>
    </source>
</evidence>
<accession>A0A4T0P6P5</accession>
<dbReference type="Proteomes" id="UP000310685">
    <property type="component" value="Unassembled WGS sequence"/>
</dbReference>
<evidence type="ECO:0000256" key="5">
    <source>
        <dbReference type="ARBA" id="ARBA00022824"/>
    </source>
</evidence>
<evidence type="ECO:0000313" key="17">
    <source>
        <dbReference type="Proteomes" id="UP000307169"/>
    </source>
</evidence>
<dbReference type="Pfam" id="PF07019">
    <property type="entry name" value="EMC6"/>
    <property type="match status" value="1"/>
</dbReference>
<keyword evidence="7 8" id="KW-0472">Membrane</keyword>
<evidence type="ECO:0000256" key="4">
    <source>
        <dbReference type="ARBA" id="ARBA00022692"/>
    </source>
</evidence>
<dbReference type="InterPro" id="IPR029008">
    <property type="entry name" value="EMC6-like"/>
</dbReference>
<comment type="caution">
    <text evidence="13">The sequence shown here is derived from an EMBL/GenBank/DDBJ whole genome shotgun (WGS) entry which is preliminary data.</text>
</comment>
<comment type="similarity">
    <text evidence="2">Belongs to the EMC6 family.</text>
</comment>
<dbReference type="Proteomes" id="UP000307169">
    <property type="component" value="Unassembled WGS sequence"/>
</dbReference>
<dbReference type="EMBL" id="SPRW01000043">
    <property type="protein sequence ID" value="TIC62711.1"/>
    <property type="molecule type" value="Genomic_DNA"/>
</dbReference>
<evidence type="ECO:0000313" key="10">
    <source>
        <dbReference type="EMBL" id="TIB97754.1"/>
    </source>
</evidence>
<dbReference type="OrthoDB" id="16510at2759"/>
<dbReference type="PANTHER" id="PTHR20994:SF0">
    <property type="entry name" value="ER MEMBRANE PROTEIN COMPLEX SUBUNIT 6"/>
    <property type="match status" value="1"/>
</dbReference>
<dbReference type="EMBL" id="SPRX01000015">
    <property type="protein sequence ID" value="TIC66691.1"/>
    <property type="molecule type" value="Genomic_DNA"/>
</dbReference>
<sequence>MNSANNVQFNEEEKREPIYTDNQLKNNRELFVIRSTLSMFLGGVAGVLGLTNLYGLIFYLLLAPSLPLLIITLKTQSTQYQSYYKDGLSEIVIPTSDSLFGFILVWTMAYGLVHLYE</sequence>
<keyword evidence="4 8" id="KW-0812">Transmembrane</keyword>
<name>A0A4T0P6P5_9BASI</name>
<dbReference type="Proteomes" id="UP000305647">
    <property type="component" value="Unassembled WGS sequence"/>
</dbReference>
<dbReference type="PANTHER" id="PTHR20994">
    <property type="entry name" value="ER MEMBRANE PROTEIN COMPLEX SUBUNIT 6"/>
    <property type="match status" value="1"/>
</dbReference>
<evidence type="ECO:0000313" key="18">
    <source>
        <dbReference type="Proteomes" id="UP000309601"/>
    </source>
</evidence>
<dbReference type="Proteomes" id="UP000310708">
    <property type="component" value="Unassembled WGS sequence"/>
</dbReference>
<dbReference type="GO" id="GO:0000045">
    <property type="term" value="P:autophagosome assembly"/>
    <property type="evidence" value="ECO:0007669"/>
    <property type="project" value="TreeGrafter"/>
</dbReference>
<dbReference type="EMBL" id="SPRO01000017">
    <property type="protein sequence ID" value="TIC30739.1"/>
    <property type="molecule type" value="Genomic_DNA"/>
</dbReference>
<dbReference type="EMBL" id="SPRH01000044">
    <property type="protein sequence ID" value="TIB97754.1"/>
    <property type="molecule type" value="Genomic_DNA"/>
</dbReference>
<evidence type="ECO:0000256" key="8">
    <source>
        <dbReference type="SAM" id="Phobius"/>
    </source>
</evidence>
<dbReference type="AlphaFoldDB" id="A0A4T0P6P5"/>
<dbReference type="OMA" id="MKANFEW"/>
<comment type="subcellular location">
    <subcellularLocation>
        <location evidence="1">Endoplasmic reticulum membrane</location>
        <topology evidence="1">Multi-pass membrane protein</topology>
    </subcellularLocation>
</comment>
<dbReference type="Proteomes" id="UP000309601">
    <property type="component" value="Unassembled WGS sequence"/>
</dbReference>
<evidence type="ECO:0000256" key="2">
    <source>
        <dbReference type="ARBA" id="ARBA00009436"/>
    </source>
</evidence>
<dbReference type="GO" id="GO:0034975">
    <property type="term" value="P:protein folding in endoplasmic reticulum"/>
    <property type="evidence" value="ECO:0007669"/>
    <property type="project" value="TreeGrafter"/>
</dbReference>
<evidence type="ECO:0000256" key="1">
    <source>
        <dbReference type="ARBA" id="ARBA00004477"/>
    </source>
</evidence>
<dbReference type="EMBL" id="SPRV01000009">
    <property type="protein sequence ID" value="TIC69634.1"/>
    <property type="molecule type" value="Genomic_DNA"/>
</dbReference>
<keyword evidence="5" id="KW-0256">Endoplasmic reticulum</keyword>
<feature type="transmembrane region" description="Helical" evidence="8">
    <location>
        <begin position="96"/>
        <end position="116"/>
    </location>
</feature>
<dbReference type="EMBL" id="SPRC01000016">
    <property type="protein sequence ID" value="TIB80386.1"/>
    <property type="molecule type" value="Genomic_DNA"/>
</dbReference>
<evidence type="ECO:0000256" key="6">
    <source>
        <dbReference type="ARBA" id="ARBA00022989"/>
    </source>
</evidence>